<gene>
    <name evidence="2" type="ORF">BSZ40_04605</name>
</gene>
<dbReference type="PROSITE" id="PS51384">
    <property type="entry name" value="FAD_FR"/>
    <property type="match status" value="1"/>
</dbReference>
<proteinExistence type="predicted"/>
<dbReference type="Gene3D" id="3.40.50.80">
    <property type="entry name" value="Nucleotide-binding domain of ferredoxin-NADP reductase (FNR) module"/>
    <property type="match status" value="1"/>
</dbReference>
<dbReference type="OrthoDB" id="3291337at2"/>
<dbReference type="InterPro" id="IPR013113">
    <property type="entry name" value="SIP_FAD-bd"/>
</dbReference>
<name>A0A1Q5PXM1_9ACTO</name>
<organism evidence="2 3">
    <name type="scientific">Buchananella hordeovulneris</name>
    <dbReference type="NCBI Taxonomy" id="52770"/>
    <lineage>
        <taxon>Bacteria</taxon>
        <taxon>Bacillati</taxon>
        <taxon>Actinomycetota</taxon>
        <taxon>Actinomycetes</taxon>
        <taxon>Actinomycetales</taxon>
        <taxon>Actinomycetaceae</taxon>
        <taxon>Buchananella</taxon>
    </lineage>
</organism>
<dbReference type="CDD" id="cd06193">
    <property type="entry name" value="siderophore_interacting"/>
    <property type="match status" value="1"/>
</dbReference>
<dbReference type="InterPro" id="IPR007037">
    <property type="entry name" value="SIP_rossman_dom"/>
</dbReference>
<protein>
    <recommendedName>
        <fullName evidence="1">FAD-binding FR-type domain-containing protein</fullName>
    </recommendedName>
</protein>
<dbReference type="EMBL" id="MQVS01000003">
    <property type="protein sequence ID" value="OKL52185.1"/>
    <property type="molecule type" value="Genomic_DNA"/>
</dbReference>
<evidence type="ECO:0000259" key="1">
    <source>
        <dbReference type="PROSITE" id="PS51384"/>
    </source>
</evidence>
<dbReference type="InterPro" id="IPR017927">
    <property type="entry name" value="FAD-bd_FR_type"/>
</dbReference>
<dbReference type="RefSeq" id="WP_073823730.1">
    <property type="nucleotide sequence ID" value="NZ_MQVS01000003.1"/>
</dbReference>
<evidence type="ECO:0000313" key="3">
    <source>
        <dbReference type="Proteomes" id="UP000185612"/>
    </source>
</evidence>
<dbReference type="Gene3D" id="2.40.30.10">
    <property type="entry name" value="Translation factors"/>
    <property type="match status" value="1"/>
</dbReference>
<dbReference type="AlphaFoldDB" id="A0A1Q5PXM1"/>
<dbReference type="InterPro" id="IPR039374">
    <property type="entry name" value="SIP_fam"/>
</dbReference>
<dbReference type="PANTHER" id="PTHR30157:SF0">
    <property type="entry name" value="NADPH-DEPENDENT FERRIC-CHELATE REDUCTASE"/>
    <property type="match status" value="1"/>
</dbReference>
<dbReference type="SUPFAM" id="SSF63380">
    <property type="entry name" value="Riboflavin synthase domain-like"/>
    <property type="match status" value="1"/>
</dbReference>
<comment type="caution">
    <text evidence="2">The sequence shown here is derived from an EMBL/GenBank/DDBJ whole genome shotgun (WGS) entry which is preliminary data.</text>
</comment>
<dbReference type="PANTHER" id="PTHR30157">
    <property type="entry name" value="FERRIC REDUCTASE, NADPH-DEPENDENT"/>
    <property type="match status" value="1"/>
</dbReference>
<feature type="domain" description="FAD-binding FR-type" evidence="1">
    <location>
        <begin position="16"/>
        <end position="124"/>
    </location>
</feature>
<evidence type="ECO:0000313" key="2">
    <source>
        <dbReference type="EMBL" id="OKL52185.1"/>
    </source>
</evidence>
<dbReference type="InterPro" id="IPR017938">
    <property type="entry name" value="Riboflavin_synthase-like_b-brl"/>
</dbReference>
<keyword evidence="3" id="KW-1185">Reference proteome</keyword>
<dbReference type="STRING" id="52770.BSZ40_04605"/>
<dbReference type="InterPro" id="IPR039261">
    <property type="entry name" value="FNR_nucleotide-bd"/>
</dbReference>
<sequence length="250" mass="27269">MTKRGLGGAILKLLGAKDQVGRVVAVHDLTAHYRRVDLKFDSFLATAELSPTAWVRAWFPSPDGGDQVYQRAYTVAAVDHQQGILSLEFVLHEPAGPASTWARRVQVGQELALTQFGSSKWQLPSPTPQGYLLIGDAAAVPALNSLVRALPPTIPTRLLLAAYRSDDQAIPVAAPAETVTWIRPTRPVSLAAAVEEVDWTGWHAWAAVEGAALRPLRSRLKELGFTRDQLRAQAYWLSGRAMGTTHRPGR</sequence>
<dbReference type="Proteomes" id="UP000185612">
    <property type="component" value="Unassembled WGS sequence"/>
</dbReference>
<dbReference type="GO" id="GO:0016491">
    <property type="term" value="F:oxidoreductase activity"/>
    <property type="evidence" value="ECO:0007669"/>
    <property type="project" value="InterPro"/>
</dbReference>
<dbReference type="Pfam" id="PF08021">
    <property type="entry name" value="FAD_binding_9"/>
    <property type="match status" value="1"/>
</dbReference>
<accession>A0A1Q5PXM1</accession>
<reference evidence="3" key="1">
    <citation type="submission" date="2016-12" db="EMBL/GenBank/DDBJ databases">
        <authorList>
            <person name="Meng X."/>
        </authorList>
    </citation>
    <scope>NUCLEOTIDE SEQUENCE [LARGE SCALE GENOMIC DNA]</scope>
    <source>
        <strain evidence="3">DSM 20732</strain>
    </source>
</reference>
<dbReference type="Pfam" id="PF04954">
    <property type="entry name" value="SIP"/>
    <property type="match status" value="1"/>
</dbReference>